<dbReference type="PANTHER" id="PTHR38134">
    <property type="entry name" value="SLR1395 PROTEIN"/>
    <property type="match status" value="1"/>
</dbReference>
<sequence>MAQVRLLVYLSSHGFGHISRSLEAISFLLANNSGWSATIVSERAEDFSFTLNKNESWLRSKDRIQFRKSKTDVGIVQRDSLGMDLYATEKEIELFRSQKESWIETEYAFSQKDGYDLVWSDAAPLPFAVSSKLKIPSFFLGNFTWDFIYSHYKRPIFSQYAEEIRNEYALCDLGLILPFSCPTTSLNNKREIGLLGRKPNLSKEEARRQFGFEKDVEYYLFSFGAYGIDPERFSWRDWNPAKKRIVISGTELKGPTPNSLGVVSVPPCHYPDLITACDFVLTKPGYGILSEALLANTRILYTDRGDFPEYQFLVEALEKNFYSSFISHDDLYNFRWEEASVNAGNKRPESDPRLQTNGVADIASAIEELLSWQ</sequence>
<reference evidence="1" key="1">
    <citation type="submission" date="2013-04" db="EMBL/GenBank/DDBJ databases">
        <authorList>
            <person name="Harkins D.M."/>
            <person name="Durkin A.S."/>
            <person name="Selengut J.D."/>
            <person name="Sanka R."/>
            <person name="DePew J."/>
            <person name="Purushe J."/>
            <person name="Ahmed A."/>
            <person name="van der Linden H."/>
            <person name="Goris M.G.A."/>
            <person name="Hartskeerl R.A."/>
            <person name="Vinetz J.M."/>
            <person name="Sutton G.G."/>
            <person name="Nelson W.C."/>
            <person name="Fouts D.E."/>
        </authorList>
    </citation>
    <scope>NUCLEOTIDE SEQUENCE [LARGE SCALE GENOMIC DNA]</scope>
    <source>
        <strain evidence="1">BUT 6</strain>
    </source>
</reference>
<protein>
    <recommendedName>
        <fullName evidence="3">Glycosyltransferase family 1</fullName>
    </recommendedName>
</protein>
<dbReference type="AlphaFoldDB" id="S3VXQ0"/>
<dbReference type="Proteomes" id="UP000014540">
    <property type="component" value="Unassembled WGS sequence"/>
</dbReference>
<name>S3VXQ0_9LEPT</name>
<keyword evidence="2" id="KW-1185">Reference proteome</keyword>
<proteinExistence type="predicted"/>
<dbReference type="OrthoDB" id="9776616at2"/>
<dbReference type="STRING" id="1193011.LEP1GSC058_4117"/>
<evidence type="ECO:0000313" key="2">
    <source>
        <dbReference type="Proteomes" id="UP000014540"/>
    </source>
</evidence>
<gene>
    <name evidence="1" type="ORF">LEP1GSC058_4117</name>
</gene>
<organism evidence="1 2">
    <name type="scientific">Leptospira fainei serovar Hurstbridge str. BUT 6</name>
    <dbReference type="NCBI Taxonomy" id="1193011"/>
    <lineage>
        <taxon>Bacteria</taxon>
        <taxon>Pseudomonadati</taxon>
        <taxon>Spirochaetota</taxon>
        <taxon>Spirochaetia</taxon>
        <taxon>Leptospirales</taxon>
        <taxon>Leptospiraceae</taxon>
        <taxon>Leptospira</taxon>
    </lineage>
</organism>
<dbReference type="EMBL" id="AKWZ02000010">
    <property type="protein sequence ID" value="EPG72902.1"/>
    <property type="molecule type" value="Genomic_DNA"/>
</dbReference>
<evidence type="ECO:0000313" key="1">
    <source>
        <dbReference type="EMBL" id="EPG72902.1"/>
    </source>
</evidence>
<dbReference type="RefSeq" id="WP_016549399.1">
    <property type="nucleotide sequence ID" value="NZ_AKWZ02000010.1"/>
</dbReference>
<dbReference type="InterPro" id="IPR053205">
    <property type="entry name" value="GHMP_kinase_L-arabinokinase"/>
</dbReference>
<accession>S3VXQ0</accession>
<evidence type="ECO:0008006" key="3">
    <source>
        <dbReference type="Google" id="ProtNLM"/>
    </source>
</evidence>
<comment type="caution">
    <text evidence="1">The sequence shown here is derived from an EMBL/GenBank/DDBJ whole genome shotgun (WGS) entry which is preliminary data.</text>
</comment>
<dbReference type="PANTHER" id="PTHR38134:SF2">
    <property type="entry name" value="GALACTOKINASE"/>
    <property type="match status" value="1"/>
</dbReference>